<dbReference type="GO" id="GO:0000028">
    <property type="term" value="P:ribosomal small subunit assembly"/>
    <property type="evidence" value="ECO:0007669"/>
    <property type="project" value="TreeGrafter"/>
</dbReference>
<dbReference type="FunFam" id="3.30.300.20:FF:000003">
    <property type="entry name" value="GTPase Era"/>
    <property type="match status" value="1"/>
</dbReference>
<evidence type="ECO:0000256" key="7">
    <source>
        <dbReference type="ARBA" id="ARBA00023136"/>
    </source>
</evidence>
<dbReference type="GO" id="GO:0043024">
    <property type="term" value="F:ribosomal small subunit binding"/>
    <property type="evidence" value="ECO:0007669"/>
    <property type="project" value="TreeGrafter"/>
</dbReference>
<feature type="binding site" evidence="8">
    <location>
        <begin position="12"/>
        <end position="19"/>
    </location>
    <ligand>
        <name>GTP</name>
        <dbReference type="ChEBI" id="CHEBI:37565"/>
    </ligand>
</feature>
<evidence type="ECO:0000256" key="6">
    <source>
        <dbReference type="ARBA" id="ARBA00023134"/>
    </source>
</evidence>
<feature type="domain" description="KH type-2" evidence="11">
    <location>
        <begin position="202"/>
        <end position="279"/>
    </location>
</feature>
<dbReference type="Gene3D" id="3.30.300.20">
    <property type="match status" value="1"/>
</dbReference>
<comment type="function">
    <text evidence="8">An essential GTPase that binds both GDP and GTP, with rapid nucleotide exchange. Plays a role in 16S rRNA processing and 30S ribosomal subunit biogenesis and possibly also in cell cycle regulation and energy metabolism.</text>
</comment>
<keyword evidence="8" id="KW-0699">rRNA-binding</keyword>
<dbReference type="GO" id="GO:0005886">
    <property type="term" value="C:plasma membrane"/>
    <property type="evidence" value="ECO:0007669"/>
    <property type="project" value="UniProtKB-SubCell"/>
</dbReference>
<keyword evidence="5 8" id="KW-0694">RNA-binding</keyword>
<evidence type="ECO:0000256" key="4">
    <source>
        <dbReference type="ARBA" id="ARBA00022741"/>
    </source>
</evidence>
<keyword evidence="14" id="KW-1185">Reference proteome</keyword>
<evidence type="ECO:0000256" key="9">
    <source>
        <dbReference type="PROSITE-ProRule" id="PRU01050"/>
    </source>
</evidence>
<dbReference type="InterPro" id="IPR005225">
    <property type="entry name" value="Small_GTP-bd"/>
</dbReference>
<dbReference type="SUPFAM" id="SSF54814">
    <property type="entry name" value="Prokaryotic type KH domain (KH-domain type II)"/>
    <property type="match status" value="1"/>
</dbReference>
<comment type="subcellular location">
    <subcellularLocation>
        <location evidence="8">Cytoplasm</location>
    </subcellularLocation>
    <subcellularLocation>
        <location evidence="8">Cell membrane</location>
        <topology evidence="8">Peripheral membrane protein</topology>
    </subcellularLocation>
</comment>
<dbReference type="InterPro" id="IPR004044">
    <property type="entry name" value="KH_dom_type_2"/>
</dbReference>
<evidence type="ECO:0000256" key="8">
    <source>
        <dbReference type="HAMAP-Rule" id="MF_00367"/>
    </source>
</evidence>
<dbReference type="GO" id="GO:0005525">
    <property type="term" value="F:GTP binding"/>
    <property type="evidence" value="ECO:0007669"/>
    <property type="project" value="UniProtKB-UniRule"/>
</dbReference>
<dbReference type="Pfam" id="PF07650">
    <property type="entry name" value="KH_2"/>
    <property type="match status" value="1"/>
</dbReference>
<evidence type="ECO:0000256" key="3">
    <source>
        <dbReference type="ARBA" id="ARBA00022517"/>
    </source>
</evidence>
<evidence type="ECO:0000256" key="5">
    <source>
        <dbReference type="ARBA" id="ARBA00022884"/>
    </source>
</evidence>
<dbReference type="Proteomes" id="UP000191554">
    <property type="component" value="Unassembled WGS sequence"/>
</dbReference>
<feature type="region of interest" description="G4" evidence="9">
    <location>
        <begin position="121"/>
        <end position="124"/>
    </location>
</feature>
<dbReference type="PROSITE" id="PS51713">
    <property type="entry name" value="G_ERA"/>
    <property type="match status" value="1"/>
</dbReference>
<dbReference type="GO" id="GO:0070181">
    <property type="term" value="F:small ribosomal subunit rRNA binding"/>
    <property type="evidence" value="ECO:0007669"/>
    <property type="project" value="UniProtKB-UniRule"/>
</dbReference>
<dbReference type="CDD" id="cd04163">
    <property type="entry name" value="Era"/>
    <property type="match status" value="1"/>
</dbReference>
<dbReference type="Gene3D" id="3.40.50.300">
    <property type="entry name" value="P-loop containing nucleotide triphosphate hydrolases"/>
    <property type="match status" value="1"/>
</dbReference>
<dbReference type="InterPro" id="IPR006073">
    <property type="entry name" value="GTP-bd"/>
</dbReference>
<dbReference type="GO" id="GO:0003924">
    <property type="term" value="F:GTPase activity"/>
    <property type="evidence" value="ECO:0007669"/>
    <property type="project" value="UniProtKB-UniRule"/>
</dbReference>
<evidence type="ECO:0000259" key="12">
    <source>
        <dbReference type="PROSITE" id="PS51713"/>
    </source>
</evidence>
<keyword evidence="3 8" id="KW-0690">Ribosome biogenesis</keyword>
<feature type="domain" description="Era-type G" evidence="12">
    <location>
        <begin position="4"/>
        <end position="171"/>
    </location>
</feature>
<evidence type="ECO:0000256" key="10">
    <source>
        <dbReference type="RuleBase" id="RU003761"/>
    </source>
</evidence>
<dbReference type="NCBIfam" id="TIGR00436">
    <property type="entry name" value="era"/>
    <property type="match status" value="1"/>
</dbReference>
<keyword evidence="6 8" id="KW-0342">GTP-binding</keyword>
<feature type="region of interest" description="G3" evidence="9">
    <location>
        <begin position="59"/>
        <end position="62"/>
    </location>
</feature>
<dbReference type="PRINTS" id="PR00326">
    <property type="entry name" value="GTP1OBG"/>
</dbReference>
<dbReference type="CDD" id="cd22534">
    <property type="entry name" value="KH-II_Era"/>
    <property type="match status" value="1"/>
</dbReference>
<proteinExistence type="inferred from homology"/>
<dbReference type="RefSeq" id="WP_080062760.1">
    <property type="nucleotide sequence ID" value="NZ_MZGX01000001.1"/>
</dbReference>
<name>A0A1V4ST79_RUMHU</name>
<keyword evidence="4 8" id="KW-0547">Nucleotide-binding</keyword>
<feature type="region of interest" description="G2" evidence="9">
    <location>
        <begin position="38"/>
        <end position="42"/>
    </location>
</feature>
<feature type="region of interest" description="G5" evidence="9">
    <location>
        <begin position="150"/>
        <end position="152"/>
    </location>
</feature>
<keyword evidence="7 8" id="KW-0472">Membrane</keyword>
<keyword evidence="8" id="KW-0963">Cytoplasm</keyword>
<dbReference type="PROSITE" id="PS50823">
    <property type="entry name" value="KH_TYPE_2"/>
    <property type="match status" value="1"/>
</dbReference>
<dbReference type="PANTHER" id="PTHR42698">
    <property type="entry name" value="GTPASE ERA"/>
    <property type="match status" value="1"/>
</dbReference>
<comment type="similarity">
    <text evidence="1 8 9 10">Belongs to the TRAFAC class TrmE-Era-EngA-EngB-Septin-like GTPase superfamily. Era GTPase family.</text>
</comment>
<comment type="caution">
    <text evidence="13">The sequence shown here is derived from an EMBL/GenBank/DDBJ whole genome shotgun (WGS) entry which is preliminary data.</text>
</comment>
<dbReference type="InterPro" id="IPR027417">
    <property type="entry name" value="P-loop_NTPase"/>
</dbReference>
<dbReference type="NCBIfam" id="TIGR00231">
    <property type="entry name" value="small_GTP"/>
    <property type="match status" value="1"/>
</dbReference>
<feature type="region of interest" description="G1" evidence="9">
    <location>
        <begin position="12"/>
        <end position="19"/>
    </location>
</feature>
<evidence type="ECO:0000256" key="1">
    <source>
        <dbReference type="ARBA" id="ARBA00007921"/>
    </source>
</evidence>
<sequence length="298" mass="33269">MSFKSGFVSVIGRPNVGKSTLLNALTGQKIAIMSDKPQTTRNTIRGVITEEEYQLVLIDTPGIHKPKTKLGQYMVNVASETMKEVDLILFIADATESAGNLDTGIIEQLKQAKTPVFLILNKVDIVSKDKLLSIIESYSGLMDFKAVIPVSALKKDGTAIIIKEALQYIPEGPRFFSEDTLTDQPEKVIAAEMIREKVLLNLEDEVPHGVGVEVMSFKEREDGLISIQATIYCEKNSHKGIIIGKQGQMLKKIGSASRYEIERLLDTKIFLELWVKVKPDWRNNDGMLKNLGYQSKRQ</sequence>
<comment type="subunit">
    <text evidence="8">Monomer.</text>
</comment>
<evidence type="ECO:0000256" key="2">
    <source>
        <dbReference type="ARBA" id="ARBA00020484"/>
    </source>
</evidence>
<gene>
    <name evidence="8 13" type="primary">era</name>
    <name evidence="13" type="ORF">CLHUN_02640</name>
</gene>
<dbReference type="PANTHER" id="PTHR42698:SF1">
    <property type="entry name" value="GTPASE ERA, MITOCHONDRIAL"/>
    <property type="match status" value="1"/>
</dbReference>
<dbReference type="InterPro" id="IPR015946">
    <property type="entry name" value="KH_dom-like_a/b"/>
</dbReference>
<feature type="binding site" evidence="8">
    <location>
        <begin position="59"/>
        <end position="63"/>
    </location>
    <ligand>
        <name>GTP</name>
        <dbReference type="ChEBI" id="CHEBI:37565"/>
    </ligand>
</feature>
<organism evidence="13 14">
    <name type="scientific">Ruminiclostridium hungatei</name>
    <name type="common">Clostridium hungatei</name>
    <dbReference type="NCBI Taxonomy" id="48256"/>
    <lineage>
        <taxon>Bacteria</taxon>
        <taxon>Bacillati</taxon>
        <taxon>Bacillota</taxon>
        <taxon>Clostridia</taxon>
        <taxon>Eubacteriales</taxon>
        <taxon>Oscillospiraceae</taxon>
        <taxon>Ruminiclostridium</taxon>
    </lineage>
</organism>
<dbReference type="HAMAP" id="MF_00367">
    <property type="entry name" value="GTPase_Era"/>
    <property type="match status" value="1"/>
</dbReference>
<reference evidence="13 14" key="1">
    <citation type="submission" date="2017-03" db="EMBL/GenBank/DDBJ databases">
        <title>Genome sequence of Clostridium hungatei DSM 14427.</title>
        <authorList>
            <person name="Poehlein A."/>
            <person name="Daniel R."/>
        </authorList>
    </citation>
    <scope>NUCLEOTIDE SEQUENCE [LARGE SCALE GENOMIC DNA]</scope>
    <source>
        <strain evidence="13 14">DSM 14427</strain>
    </source>
</reference>
<evidence type="ECO:0000313" key="13">
    <source>
        <dbReference type="EMBL" id="OPX46447.1"/>
    </source>
</evidence>
<dbReference type="InterPro" id="IPR030388">
    <property type="entry name" value="G_ERA_dom"/>
</dbReference>
<dbReference type="STRING" id="48256.CLHUN_02640"/>
<keyword evidence="8" id="KW-1003">Cell membrane</keyword>
<dbReference type="Pfam" id="PF01926">
    <property type="entry name" value="MMR_HSR1"/>
    <property type="match status" value="1"/>
</dbReference>
<dbReference type="AlphaFoldDB" id="A0A1V4ST79"/>
<dbReference type="EMBL" id="MZGX01000001">
    <property type="protein sequence ID" value="OPX46447.1"/>
    <property type="molecule type" value="Genomic_DNA"/>
</dbReference>
<protein>
    <recommendedName>
        <fullName evidence="2 8">GTPase Era</fullName>
    </recommendedName>
</protein>
<feature type="binding site" evidence="8">
    <location>
        <begin position="121"/>
        <end position="124"/>
    </location>
    <ligand>
        <name>GTP</name>
        <dbReference type="ChEBI" id="CHEBI:37565"/>
    </ligand>
</feature>
<dbReference type="OrthoDB" id="9805918at2"/>
<accession>A0A1V4ST79</accession>
<evidence type="ECO:0000259" key="11">
    <source>
        <dbReference type="PROSITE" id="PS50823"/>
    </source>
</evidence>
<dbReference type="InterPro" id="IPR009019">
    <property type="entry name" value="KH_sf_prok-type"/>
</dbReference>
<dbReference type="FunFam" id="3.40.50.300:FF:000094">
    <property type="entry name" value="GTPase Era"/>
    <property type="match status" value="1"/>
</dbReference>
<evidence type="ECO:0000313" key="14">
    <source>
        <dbReference type="Proteomes" id="UP000191554"/>
    </source>
</evidence>
<dbReference type="SUPFAM" id="SSF52540">
    <property type="entry name" value="P-loop containing nucleoside triphosphate hydrolases"/>
    <property type="match status" value="1"/>
</dbReference>
<dbReference type="NCBIfam" id="NF000908">
    <property type="entry name" value="PRK00089.1"/>
    <property type="match status" value="1"/>
</dbReference>
<dbReference type="InterPro" id="IPR005662">
    <property type="entry name" value="GTPase_Era-like"/>
</dbReference>
<dbReference type="GO" id="GO:0005829">
    <property type="term" value="C:cytosol"/>
    <property type="evidence" value="ECO:0007669"/>
    <property type="project" value="TreeGrafter"/>
</dbReference>